<keyword evidence="8" id="KW-1185">Reference proteome</keyword>
<name>A0ABY5RAL2_9MOLU</name>
<comment type="function">
    <text evidence="6">One of the primary rRNA binding proteins, it binds specifically to the 5'-end of 16S ribosomal RNA.</text>
</comment>
<keyword evidence="2 6" id="KW-0699">rRNA-binding</keyword>
<comment type="similarity">
    <text evidence="1 6">Belongs to the universal ribosomal protein uS17 family.</text>
</comment>
<accession>A0ABY5RAL2</accession>
<dbReference type="Gene3D" id="2.40.50.140">
    <property type="entry name" value="Nucleic acid-binding proteins"/>
    <property type="match status" value="1"/>
</dbReference>
<evidence type="ECO:0000256" key="4">
    <source>
        <dbReference type="ARBA" id="ARBA00022980"/>
    </source>
</evidence>
<evidence type="ECO:0000256" key="1">
    <source>
        <dbReference type="ARBA" id="ARBA00010254"/>
    </source>
</evidence>
<dbReference type="PRINTS" id="PR00973">
    <property type="entry name" value="RIBOSOMALS17"/>
</dbReference>
<dbReference type="HAMAP" id="MF_01345_B">
    <property type="entry name" value="Ribosomal_uS17_B"/>
    <property type="match status" value="1"/>
</dbReference>
<keyword evidence="3 6" id="KW-0694">RNA-binding</keyword>
<evidence type="ECO:0000313" key="7">
    <source>
        <dbReference type="EMBL" id="UVD81787.1"/>
    </source>
</evidence>
<reference evidence="7" key="1">
    <citation type="submission" date="2022-08" db="EMBL/GenBank/DDBJ databases">
        <title>Complete genome of Mycoplasma iguanae type strain 2327.</title>
        <authorList>
            <person name="Spergser J."/>
        </authorList>
    </citation>
    <scope>NUCLEOTIDE SEQUENCE</scope>
    <source>
        <strain evidence="7">2327</strain>
    </source>
</reference>
<dbReference type="RefSeq" id="WP_258210961.1">
    <property type="nucleotide sequence ID" value="NZ_CP102734.1"/>
</dbReference>
<dbReference type="GO" id="GO:0005840">
    <property type="term" value="C:ribosome"/>
    <property type="evidence" value="ECO:0007669"/>
    <property type="project" value="UniProtKB-KW"/>
</dbReference>
<evidence type="ECO:0000256" key="2">
    <source>
        <dbReference type="ARBA" id="ARBA00022730"/>
    </source>
</evidence>
<dbReference type="NCBIfam" id="TIGR03635">
    <property type="entry name" value="uS17_bact"/>
    <property type="match status" value="1"/>
</dbReference>
<dbReference type="EMBL" id="CP102734">
    <property type="protein sequence ID" value="UVD81787.1"/>
    <property type="molecule type" value="Genomic_DNA"/>
</dbReference>
<evidence type="ECO:0000256" key="3">
    <source>
        <dbReference type="ARBA" id="ARBA00022884"/>
    </source>
</evidence>
<evidence type="ECO:0000313" key="8">
    <source>
        <dbReference type="Proteomes" id="UP001059252"/>
    </source>
</evidence>
<dbReference type="InterPro" id="IPR012340">
    <property type="entry name" value="NA-bd_OB-fold"/>
</dbReference>
<dbReference type="PANTHER" id="PTHR10744">
    <property type="entry name" value="40S RIBOSOMAL PROTEIN S11 FAMILY MEMBER"/>
    <property type="match status" value="1"/>
</dbReference>
<keyword evidence="4 6" id="KW-0689">Ribosomal protein</keyword>
<protein>
    <recommendedName>
        <fullName evidence="6">Small ribosomal subunit protein uS17</fullName>
    </recommendedName>
</protein>
<evidence type="ECO:0000256" key="5">
    <source>
        <dbReference type="ARBA" id="ARBA00023274"/>
    </source>
</evidence>
<dbReference type="InterPro" id="IPR019984">
    <property type="entry name" value="Ribosomal_uS17_bact/chlr"/>
</dbReference>
<dbReference type="InterPro" id="IPR000266">
    <property type="entry name" value="Ribosomal_uS17"/>
</dbReference>
<dbReference type="Pfam" id="PF00366">
    <property type="entry name" value="Ribosomal_S17"/>
    <property type="match status" value="1"/>
</dbReference>
<gene>
    <name evidence="6 7" type="primary">rpsQ</name>
    <name evidence="7" type="ORF">NV226_00505</name>
</gene>
<sequence length="88" mass="10245">MERLNKRKTLTGVVVSDKNEKTIIVEVATYLKHPLYGKRFKRTKRFASHDEQKIAKLGDIVKISETRPFSRTKRFRLVEIKETAKAGN</sequence>
<proteinExistence type="inferred from homology"/>
<dbReference type="CDD" id="cd00364">
    <property type="entry name" value="Ribosomal_uS17"/>
    <property type="match status" value="1"/>
</dbReference>
<dbReference type="SUPFAM" id="SSF50249">
    <property type="entry name" value="Nucleic acid-binding proteins"/>
    <property type="match status" value="1"/>
</dbReference>
<dbReference type="PANTHER" id="PTHR10744:SF1">
    <property type="entry name" value="SMALL RIBOSOMAL SUBUNIT PROTEIN US17M"/>
    <property type="match status" value="1"/>
</dbReference>
<evidence type="ECO:0000256" key="6">
    <source>
        <dbReference type="HAMAP-Rule" id="MF_01345"/>
    </source>
</evidence>
<keyword evidence="5 6" id="KW-0687">Ribonucleoprotein</keyword>
<dbReference type="NCBIfam" id="NF004123">
    <property type="entry name" value="PRK05610.1"/>
    <property type="match status" value="1"/>
</dbReference>
<dbReference type="Proteomes" id="UP001059252">
    <property type="component" value="Chromosome"/>
</dbReference>
<comment type="subunit">
    <text evidence="6">Part of the 30S ribosomal subunit.</text>
</comment>
<organism evidence="7 8">
    <name type="scientific">Mycoplasma iguanae</name>
    <dbReference type="NCBI Taxonomy" id="292461"/>
    <lineage>
        <taxon>Bacteria</taxon>
        <taxon>Bacillati</taxon>
        <taxon>Mycoplasmatota</taxon>
        <taxon>Mollicutes</taxon>
        <taxon>Mycoplasmataceae</taxon>
        <taxon>Mycoplasma</taxon>
    </lineage>
</organism>